<gene>
    <name evidence="1" type="ORF">B0H16DRAFT_1819518</name>
</gene>
<accession>A0AAD7J868</accession>
<proteinExistence type="predicted"/>
<evidence type="ECO:0000313" key="2">
    <source>
        <dbReference type="Proteomes" id="UP001215598"/>
    </source>
</evidence>
<keyword evidence="2" id="KW-1185">Reference proteome</keyword>
<reference evidence="1" key="1">
    <citation type="submission" date="2023-03" db="EMBL/GenBank/DDBJ databases">
        <title>Massive genome expansion in bonnet fungi (Mycena s.s.) driven by repeated elements and novel gene families across ecological guilds.</title>
        <authorList>
            <consortium name="Lawrence Berkeley National Laboratory"/>
            <person name="Harder C.B."/>
            <person name="Miyauchi S."/>
            <person name="Viragh M."/>
            <person name="Kuo A."/>
            <person name="Thoen E."/>
            <person name="Andreopoulos B."/>
            <person name="Lu D."/>
            <person name="Skrede I."/>
            <person name="Drula E."/>
            <person name="Henrissat B."/>
            <person name="Morin E."/>
            <person name="Kohler A."/>
            <person name="Barry K."/>
            <person name="LaButti K."/>
            <person name="Morin E."/>
            <person name="Salamov A."/>
            <person name="Lipzen A."/>
            <person name="Mereny Z."/>
            <person name="Hegedus B."/>
            <person name="Baldrian P."/>
            <person name="Stursova M."/>
            <person name="Weitz H."/>
            <person name="Taylor A."/>
            <person name="Grigoriev I.V."/>
            <person name="Nagy L.G."/>
            <person name="Martin F."/>
            <person name="Kauserud H."/>
        </authorList>
    </citation>
    <scope>NUCLEOTIDE SEQUENCE</scope>
    <source>
        <strain evidence="1">CBHHK182m</strain>
    </source>
</reference>
<comment type="caution">
    <text evidence="1">The sequence shown here is derived from an EMBL/GenBank/DDBJ whole genome shotgun (WGS) entry which is preliminary data.</text>
</comment>
<organism evidence="1 2">
    <name type="scientific">Mycena metata</name>
    <dbReference type="NCBI Taxonomy" id="1033252"/>
    <lineage>
        <taxon>Eukaryota</taxon>
        <taxon>Fungi</taxon>
        <taxon>Dikarya</taxon>
        <taxon>Basidiomycota</taxon>
        <taxon>Agaricomycotina</taxon>
        <taxon>Agaricomycetes</taxon>
        <taxon>Agaricomycetidae</taxon>
        <taxon>Agaricales</taxon>
        <taxon>Marasmiineae</taxon>
        <taxon>Mycenaceae</taxon>
        <taxon>Mycena</taxon>
    </lineage>
</organism>
<dbReference type="Proteomes" id="UP001215598">
    <property type="component" value="Unassembled WGS sequence"/>
</dbReference>
<evidence type="ECO:0000313" key="1">
    <source>
        <dbReference type="EMBL" id="KAJ7759120.1"/>
    </source>
</evidence>
<dbReference type="AlphaFoldDB" id="A0AAD7J868"/>
<sequence length="219" mass="23932">MSTSACPHFAVPHPLMLALPNGSLPIIASLFSSATKVVLVGIIGRPLVGTSYYASPAHLTRVLSDAMSNLEKVYADMVCPGLSRLLTAEEVEHLNSSLRILQLKADHRTENLRNLQSWRATICDFIAARSVTLFRCIKKVRDLETRIKCILRTGQVSSQCCLIVAAFAALSRPSIFGDKTNSTSNIPALHRGSCDGFKIWSKFTRLGTSNTGSRQWIAS</sequence>
<dbReference type="EMBL" id="JARKIB010000040">
    <property type="protein sequence ID" value="KAJ7759120.1"/>
    <property type="molecule type" value="Genomic_DNA"/>
</dbReference>
<protein>
    <submittedName>
        <fullName evidence="1">Uncharacterized protein</fullName>
    </submittedName>
</protein>
<name>A0AAD7J868_9AGAR</name>